<protein>
    <recommendedName>
        <fullName evidence="4">Asp23/Gls24 family envelope stress response protein</fullName>
    </recommendedName>
</protein>
<evidence type="ECO:0000313" key="3">
    <source>
        <dbReference type="Proteomes" id="UP000265354"/>
    </source>
</evidence>
<comment type="caution">
    <text evidence="2">The sequence shown here is derived from an EMBL/GenBank/DDBJ whole genome shotgun (WGS) entry which is preliminary data.</text>
</comment>
<name>A0A388SZS4_9ACTN</name>
<evidence type="ECO:0000313" key="2">
    <source>
        <dbReference type="EMBL" id="GBQ01351.1"/>
    </source>
</evidence>
<dbReference type="Proteomes" id="UP000265354">
    <property type="component" value="Unassembled WGS sequence"/>
</dbReference>
<evidence type="ECO:0000256" key="1">
    <source>
        <dbReference type="SAM" id="MobiDB-lite"/>
    </source>
</evidence>
<gene>
    <name evidence="2" type="ORF">SSP531S_27840</name>
</gene>
<feature type="compositionally biased region" description="Low complexity" evidence="1">
    <location>
        <begin position="16"/>
        <end position="25"/>
    </location>
</feature>
<dbReference type="RefSeq" id="WP_116427728.1">
    <property type="nucleotide sequence ID" value="NZ_BGZL01000006.1"/>
</dbReference>
<reference evidence="2 3" key="1">
    <citation type="submission" date="2018-07" db="EMBL/GenBank/DDBJ databases">
        <title>Whole Genome Shotgun Sequence of Streptomyces spongiicola strain 531S.</title>
        <authorList>
            <person name="Dohra H."/>
            <person name="Kodani S."/>
        </authorList>
    </citation>
    <scope>NUCLEOTIDE SEQUENCE [LARGE SCALE GENOMIC DNA]</scope>
    <source>
        <strain evidence="2 3">531S</strain>
    </source>
</reference>
<sequence>MAARTPPPPVPPSVPPAAASPEPGAIAYPGEKGIPACERGATAIADRVVAKIAAQAAREALARVPEGGSAPHAAVAVHQGHARVRISLELDYPCDIGGQCRAVRRRVAERVEALAGMVVPEVAVRVERLHSVHTRRAAQGRLR</sequence>
<feature type="compositionally biased region" description="Pro residues" evidence="1">
    <location>
        <begin position="1"/>
        <end position="15"/>
    </location>
</feature>
<feature type="region of interest" description="Disordered" evidence="1">
    <location>
        <begin position="1"/>
        <end position="25"/>
    </location>
</feature>
<organism evidence="2 3">
    <name type="scientific">Streptomyces spongiicola</name>
    <dbReference type="NCBI Taxonomy" id="1690221"/>
    <lineage>
        <taxon>Bacteria</taxon>
        <taxon>Bacillati</taxon>
        <taxon>Actinomycetota</taxon>
        <taxon>Actinomycetes</taxon>
        <taxon>Kitasatosporales</taxon>
        <taxon>Streptomycetaceae</taxon>
        <taxon>Streptomyces</taxon>
    </lineage>
</organism>
<dbReference type="EMBL" id="BGZL01000006">
    <property type="protein sequence ID" value="GBQ01351.1"/>
    <property type="molecule type" value="Genomic_DNA"/>
</dbReference>
<dbReference type="AlphaFoldDB" id="A0A388SZS4"/>
<evidence type="ECO:0008006" key="4">
    <source>
        <dbReference type="Google" id="ProtNLM"/>
    </source>
</evidence>
<proteinExistence type="predicted"/>
<accession>A0A388SZS4</accession>